<dbReference type="Gene3D" id="1.20.5.3310">
    <property type="match status" value="1"/>
</dbReference>
<evidence type="ECO:0000313" key="10">
    <source>
        <dbReference type="EMBL" id="SVA53798.1"/>
    </source>
</evidence>
<evidence type="ECO:0000256" key="5">
    <source>
        <dbReference type="ARBA" id="ARBA00022927"/>
    </source>
</evidence>
<dbReference type="GO" id="GO:0008320">
    <property type="term" value="F:protein transmembrane transporter activity"/>
    <property type="evidence" value="ECO:0007669"/>
    <property type="project" value="InterPro"/>
</dbReference>
<dbReference type="InterPro" id="IPR018448">
    <property type="entry name" value="TatB"/>
</dbReference>
<dbReference type="PANTHER" id="PTHR33162:SF1">
    <property type="entry name" value="SEC-INDEPENDENT PROTEIN TRANSLOCASE PROTEIN TATA, CHLOROPLASTIC"/>
    <property type="match status" value="1"/>
</dbReference>
<keyword evidence="6" id="KW-1133">Transmembrane helix</keyword>
<dbReference type="InterPro" id="IPR003369">
    <property type="entry name" value="TatA/B/E"/>
</dbReference>
<reference evidence="10" key="1">
    <citation type="submission" date="2018-05" db="EMBL/GenBank/DDBJ databases">
        <authorList>
            <person name="Lanie J.A."/>
            <person name="Ng W.-L."/>
            <person name="Kazmierczak K.M."/>
            <person name="Andrzejewski T.M."/>
            <person name="Davidsen T.M."/>
            <person name="Wayne K.J."/>
            <person name="Tettelin H."/>
            <person name="Glass J.I."/>
            <person name="Rusch D."/>
            <person name="Podicherti R."/>
            <person name="Tsui H.-C.T."/>
            <person name="Winkler M.E."/>
        </authorList>
    </citation>
    <scope>NUCLEOTIDE SEQUENCE</scope>
</reference>
<dbReference type="PRINTS" id="PR01506">
    <property type="entry name" value="TATBPROTEIN"/>
</dbReference>
<dbReference type="EMBL" id="UINC01012300">
    <property type="protein sequence ID" value="SVA53798.1"/>
    <property type="molecule type" value="Genomic_DNA"/>
</dbReference>
<evidence type="ECO:0000256" key="6">
    <source>
        <dbReference type="ARBA" id="ARBA00022989"/>
    </source>
</evidence>
<dbReference type="GO" id="GO:0043953">
    <property type="term" value="P:protein transport by the Tat complex"/>
    <property type="evidence" value="ECO:0007669"/>
    <property type="project" value="InterPro"/>
</dbReference>
<evidence type="ECO:0000256" key="9">
    <source>
        <dbReference type="SAM" id="MobiDB-lite"/>
    </source>
</evidence>
<comment type="subcellular location">
    <subcellularLocation>
        <location evidence="1">Membrane</location>
        <topology evidence="1">Single-pass membrane protein</topology>
    </subcellularLocation>
</comment>
<feature type="region of interest" description="Disordered" evidence="9">
    <location>
        <begin position="96"/>
        <end position="139"/>
    </location>
</feature>
<evidence type="ECO:0000256" key="1">
    <source>
        <dbReference type="ARBA" id="ARBA00004167"/>
    </source>
</evidence>
<dbReference type="Pfam" id="PF02416">
    <property type="entry name" value="TatA_B_E"/>
    <property type="match status" value="1"/>
</dbReference>
<dbReference type="HAMAP" id="MF_00237">
    <property type="entry name" value="TatB"/>
    <property type="match status" value="1"/>
</dbReference>
<keyword evidence="7" id="KW-0811">Translocation</keyword>
<sequence length="139" mass="15909">MFDIGWPELFLIAVVVLLVVGPKELPKVLRNVGIWINKAKVVTREFRTHVDDMIRESELEEVREEINTAGQMNLEAVTENTIGLQDEIQDAVEYDDDGNYSVEAFEDDLHPPKDVSDSDEHRTPIEKDEDDNAQSKKKE</sequence>
<accession>A0A381WNN0</accession>
<evidence type="ECO:0000256" key="8">
    <source>
        <dbReference type="ARBA" id="ARBA00023136"/>
    </source>
</evidence>
<protein>
    <recommendedName>
        <fullName evidence="11">Sec-independent protein translocase protein TatB</fullName>
    </recommendedName>
</protein>
<gene>
    <name evidence="10" type="ORF">METZ01_LOCUS106652</name>
</gene>
<name>A0A381WNN0_9ZZZZ</name>
<dbReference type="PANTHER" id="PTHR33162">
    <property type="entry name" value="SEC-INDEPENDENT PROTEIN TRANSLOCASE PROTEIN TATA, CHLOROPLASTIC"/>
    <property type="match status" value="1"/>
</dbReference>
<keyword evidence="2" id="KW-0813">Transport</keyword>
<keyword evidence="8" id="KW-0472">Membrane</keyword>
<evidence type="ECO:0000256" key="2">
    <source>
        <dbReference type="ARBA" id="ARBA00022448"/>
    </source>
</evidence>
<feature type="compositionally biased region" description="Basic and acidic residues" evidence="9">
    <location>
        <begin position="107"/>
        <end position="126"/>
    </location>
</feature>
<keyword evidence="5" id="KW-0653">Protein transport</keyword>
<dbReference type="AlphaFoldDB" id="A0A381WNN0"/>
<organism evidence="10">
    <name type="scientific">marine metagenome</name>
    <dbReference type="NCBI Taxonomy" id="408172"/>
    <lineage>
        <taxon>unclassified sequences</taxon>
        <taxon>metagenomes</taxon>
        <taxon>ecological metagenomes</taxon>
    </lineage>
</organism>
<proteinExistence type="inferred from homology"/>
<evidence type="ECO:0008006" key="11">
    <source>
        <dbReference type="Google" id="ProtNLM"/>
    </source>
</evidence>
<dbReference type="NCBIfam" id="TIGR01410">
    <property type="entry name" value="tatB"/>
    <property type="match status" value="1"/>
</dbReference>
<dbReference type="GO" id="GO:0016020">
    <property type="term" value="C:membrane"/>
    <property type="evidence" value="ECO:0007669"/>
    <property type="project" value="UniProtKB-SubCell"/>
</dbReference>
<keyword evidence="3" id="KW-1003">Cell membrane</keyword>
<evidence type="ECO:0000256" key="4">
    <source>
        <dbReference type="ARBA" id="ARBA00022692"/>
    </source>
</evidence>
<evidence type="ECO:0000256" key="7">
    <source>
        <dbReference type="ARBA" id="ARBA00023010"/>
    </source>
</evidence>
<keyword evidence="4" id="KW-0812">Transmembrane</keyword>
<evidence type="ECO:0000256" key="3">
    <source>
        <dbReference type="ARBA" id="ARBA00022475"/>
    </source>
</evidence>